<feature type="non-terminal residue" evidence="1">
    <location>
        <position position="1"/>
    </location>
</feature>
<reference evidence="1 2" key="1">
    <citation type="journal article" date="2022" name="Syst. Appl. Microbiol.">
        <title>Pseudomonas alliivorans sp. nov., a plant-pathogenic bacterium isolated from onion foliage in Georgia, USA.</title>
        <authorList>
            <person name="Zhao M."/>
            <person name="Tyson C."/>
            <person name="Chen H.C."/>
            <person name="Paudel S."/>
            <person name="Gitaitis R."/>
            <person name="Kvitko B."/>
            <person name="Dutta B."/>
        </authorList>
    </citation>
    <scope>NUCLEOTIDE SEQUENCE [LARGE SCALE GENOMIC DNA]</scope>
    <source>
        <strain evidence="1 2">20GA0068</strain>
    </source>
</reference>
<keyword evidence="2" id="KW-1185">Reference proteome</keyword>
<evidence type="ECO:0000313" key="1">
    <source>
        <dbReference type="EMBL" id="MBP0945474.1"/>
    </source>
</evidence>
<comment type="caution">
    <text evidence="1">The sequence shown here is derived from an EMBL/GenBank/DDBJ whole genome shotgun (WGS) entry which is preliminary data.</text>
</comment>
<dbReference type="EMBL" id="JAFFZW010000003">
    <property type="protein sequence ID" value="MBP0945474.1"/>
    <property type="molecule type" value="Genomic_DNA"/>
</dbReference>
<protein>
    <submittedName>
        <fullName evidence="1">Uncharacterized protein</fullName>
    </submittedName>
</protein>
<dbReference type="RefSeq" id="WP_210041853.1">
    <property type="nucleotide sequence ID" value="NZ_JAFFZW010000003.1"/>
</dbReference>
<proteinExistence type="predicted"/>
<dbReference type="Proteomes" id="UP000673197">
    <property type="component" value="Unassembled WGS sequence"/>
</dbReference>
<name>A0ABS4C4C6_9PSED</name>
<organism evidence="1 2">
    <name type="scientific">Pseudomonas alliivorans</name>
    <dbReference type="NCBI Taxonomy" id="2810613"/>
    <lineage>
        <taxon>Bacteria</taxon>
        <taxon>Pseudomonadati</taxon>
        <taxon>Pseudomonadota</taxon>
        <taxon>Gammaproteobacteria</taxon>
        <taxon>Pseudomonadales</taxon>
        <taxon>Pseudomonadaceae</taxon>
        <taxon>Pseudomonas</taxon>
    </lineage>
</organism>
<evidence type="ECO:0000313" key="2">
    <source>
        <dbReference type="Proteomes" id="UP000673197"/>
    </source>
</evidence>
<accession>A0ABS4C4C6</accession>
<gene>
    <name evidence="1" type="ORF">JTJ32_09060</name>
</gene>
<sequence length="64" mass="7183">SSMMDWHPLSTRKNLTSCPGSVDHYTFGHSLPIMAVAADAELNLLPKFRSLDWIDFPINLSLSH</sequence>